<dbReference type="Pfam" id="PF01047">
    <property type="entry name" value="MarR"/>
    <property type="match status" value="1"/>
</dbReference>
<comment type="caution">
    <text evidence="2">The sequence shown here is derived from an EMBL/GenBank/DDBJ whole genome shotgun (WGS) entry which is preliminary data.</text>
</comment>
<accession>A0ABT2FHU6</accession>
<proteinExistence type="predicted"/>
<dbReference type="InterPro" id="IPR036388">
    <property type="entry name" value="WH-like_DNA-bd_sf"/>
</dbReference>
<dbReference type="PANTHER" id="PTHR33164">
    <property type="entry name" value="TRANSCRIPTIONAL REGULATOR, MARR FAMILY"/>
    <property type="match status" value="1"/>
</dbReference>
<dbReference type="InterPro" id="IPR000835">
    <property type="entry name" value="HTH_MarR-typ"/>
</dbReference>
<dbReference type="SUPFAM" id="SSF46785">
    <property type="entry name" value="Winged helix' DNA-binding domain"/>
    <property type="match status" value="1"/>
</dbReference>
<evidence type="ECO:0000259" key="1">
    <source>
        <dbReference type="PROSITE" id="PS50995"/>
    </source>
</evidence>
<dbReference type="PROSITE" id="PS50995">
    <property type="entry name" value="HTH_MARR_2"/>
    <property type="match status" value="1"/>
</dbReference>
<keyword evidence="3" id="KW-1185">Reference proteome</keyword>
<dbReference type="SMART" id="SM00347">
    <property type="entry name" value="HTH_MARR"/>
    <property type="match status" value="1"/>
</dbReference>
<feature type="domain" description="HTH marR-type" evidence="1">
    <location>
        <begin position="1"/>
        <end position="134"/>
    </location>
</feature>
<evidence type="ECO:0000313" key="2">
    <source>
        <dbReference type="EMBL" id="MCS4555910.1"/>
    </source>
</evidence>
<dbReference type="PRINTS" id="PR00598">
    <property type="entry name" value="HTHMARR"/>
</dbReference>
<reference evidence="3" key="1">
    <citation type="submission" date="2023-07" db="EMBL/GenBank/DDBJ databases">
        <title>Shewanella mangrovi sp. nov., an acetaldehyde- degrading bacterium isolated from mangrove sediment.</title>
        <authorList>
            <person name="Liu Y."/>
        </authorList>
    </citation>
    <scope>NUCLEOTIDE SEQUENCE [LARGE SCALE GENOMIC DNA]</scope>
    <source>
        <strain evidence="3">C32</strain>
    </source>
</reference>
<evidence type="ECO:0000313" key="3">
    <source>
        <dbReference type="Proteomes" id="UP001201549"/>
    </source>
</evidence>
<organism evidence="2 3">
    <name type="scientific">Shewanella electrica</name>
    <dbReference type="NCBI Taxonomy" id="515560"/>
    <lineage>
        <taxon>Bacteria</taxon>
        <taxon>Pseudomonadati</taxon>
        <taxon>Pseudomonadota</taxon>
        <taxon>Gammaproteobacteria</taxon>
        <taxon>Alteromonadales</taxon>
        <taxon>Shewanellaceae</taxon>
        <taxon>Shewanella</taxon>
    </lineage>
</organism>
<dbReference type="Gene3D" id="1.10.10.10">
    <property type="entry name" value="Winged helix-like DNA-binding domain superfamily/Winged helix DNA-binding domain"/>
    <property type="match status" value="1"/>
</dbReference>
<dbReference type="RefSeq" id="WP_238895321.1">
    <property type="nucleotide sequence ID" value="NZ_JAKOGG010000003.1"/>
</dbReference>
<protein>
    <submittedName>
        <fullName evidence="2">MarR family transcriptional regulator</fullName>
    </submittedName>
</protein>
<dbReference type="PANTHER" id="PTHR33164:SF87">
    <property type="entry name" value="MULTIPLE ANTIBIOTIC RESISTANCE PROTEIN MARR"/>
    <property type="match status" value="1"/>
</dbReference>
<name>A0ABT2FHU6_9GAMM</name>
<dbReference type="EMBL" id="JAKOGG010000003">
    <property type="protein sequence ID" value="MCS4555910.1"/>
    <property type="molecule type" value="Genomic_DNA"/>
</dbReference>
<dbReference type="Proteomes" id="UP001201549">
    <property type="component" value="Unassembled WGS sequence"/>
</dbReference>
<dbReference type="InterPro" id="IPR039422">
    <property type="entry name" value="MarR/SlyA-like"/>
</dbReference>
<dbReference type="InterPro" id="IPR036390">
    <property type="entry name" value="WH_DNA-bd_sf"/>
</dbReference>
<sequence>MSIQQQLFMVLEAYKSALQSQFSQHLPQLSLSHFLVMRLIGAEGTVTPLQVAQRLRRDKAQITRLLAELVDKAWLLKQPHPQDRRSVQLLLTPAGEALLQHATALEQQLSQQMLHGMADAQQQQLAAGLEVLLHNLRQS</sequence>
<gene>
    <name evidence="2" type="ORF">L9G74_05610</name>
</gene>